<evidence type="ECO:0000256" key="1">
    <source>
        <dbReference type="SAM" id="SignalP"/>
    </source>
</evidence>
<organism evidence="2">
    <name type="scientific">Arundo donax</name>
    <name type="common">Giant reed</name>
    <name type="synonym">Donax arundinaceus</name>
    <dbReference type="NCBI Taxonomy" id="35708"/>
    <lineage>
        <taxon>Eukaryota</taxon>
        <taxon>Viridiplantae</taxon>
        <taxon>Streptophyta</taxon>
        <taxon>Embryophyta</taxon>
        <taxon>Tracheophyta</taxon>
        <taxon>Spermatophyta</taxon>
        <taxon>Magnoliopsida</taxon>
        <taxon>Liliopsida</taxon>
        <taxon>Poales</taxon>
        <taxon>Poaceae</taxon>
        <taxon>PACMAD clade</taxon>
        <taxon>Arundinoideae</taxon>
        <taxon>Arundineae</taxon>
        <taxon>Arundo</taxon>
    </lineage>
</organism>
<evidence type="ECO:0000313" key="2">
    <source>
        <dbReference type="EMBL" id="JAE34894.1"/>
    </source>
</evidence>
<feature type="chain" id="PRO_5002065516" evidence="1">
    <location>
        <begin position="19"/>
        <end position="45"/>
    </location>
</feature>
<reference evidence="2" key="2">
    <citation type="journal article" date="2015" name="Data Brief">
        <title>Shoot transcriptome of the giant reed, Arundo donax.</title>
        <authorList>
            <person name="Barrero R.A."/>
            <person name="Guerrero F.D."/>
            <person name="Moolhuijzen P."/>
            <person name="Goolsby J.A."/>
            <person name="Tidwell J."/>
            <person name="Bellgard S.E."/>
            <person name="Bellgard M.I."/>
        </authorList>
    </citation>
    <scope>NUCLEOTIDE SEQUENCE</scope>
    <source>
        <tissue evidence="2">Shoot tissue taken approximately 20 cm above the soil surface</tissue>
    </source>
</reference>
<feature type="signal peptide" evidence="1">
    <location>
        <begin position="1"/>
        <end position="18"/>
    </location>
</feature>
<dbReference type="AlphaFoldDB" id="A0A0A9HGF3"/>
<dbReference type="EMBL" id="GBRH01163002">
    <property type="protein sequence ID" value="JAE34894.1"/>
    <property type="molecule type" value="Transcribed_RNA"/>
</dbReference>
<protein>
    <submittedName>
        <fullName evidence="2">Uncharacterized protein</fullName>
    </submittedName>
</protein>
<proteinExistence type="predicted"/>
<accession>A0A0A9HGF3</accession>
<keyword evidence="1" id="KW-0732">Signal</keyword>
<name>A0A0A9HGF3_ARUDO</name>
<reference evidence="2" key="1">
    <citation type="submission" date="2014-09" db="EMBL/GenBank/DDBJ databases">
        <authorList>
            <person name="Magalhaes I.L.F."/>
            <person name="Oliveira U."/>
            <person name="Santos F.R."/>
            <person name="Vidigal T.H.D.A."/>
            <person name="Brescovit A.D."/>
            <person name="Santos A.J."/>
        </authorList>
    </citation>
    <scope>NUCLEOTIDE SEQUENCE</scope>
    <source>
        <tissue evidence="2">Shoot tissue taken approximately 20 cm above the soil surface</tissue>
    </source>
</reference>
<sequence>MSMAIAWHFTFMVTMSCSFSFESSLLPFCLLRLPCIAPLQWDILH</sequence>